<dbReference type="RefSeq" id="NP_494648.1">
    <property type="nucleotide sequence ID" value="NM_062247.3"/>
</dbReference>
<dbReference type="WormBase" id="T24E12.11">
    <property type="protein sequence ID" value="CE17268"/>
    <property type="gene ID" value="WBGene00020778"/>
</dbReference>
<dbReference type="Proteomes" id="UP000001940">
    <property type="component" value="Chromosome II"/>
</dbReference>
<dbReference type="HOGENOM" id="CLU_1397479_0_0_1"/>
<evidence type="ECO:0000313" key="1">
    <source>
        <dbReference type="EMBL" id="CCD69337.1"/>
    </source>
</evidence>
<dbReference type="InParanoid" id="O44883"/>
<dbReference type="Bgee" id="WBGene00020778">
    <property type="expression patterns" value="Expressed in embryo and 4 other cell types or tissues"/>
</dbReference>
<evidence type="ECO:0000313" key="3">
    <source>
        <dbReference type="WormBase" id="T24E12.11"/>
    </source>
</evidence>
<keyword evidence="2" id="KW-1185">Reference proteome</keyword>
<reference evidence="1 2" key="1">
    <citation type="journal article" date="1998" name="Science">
        <title>Genome sequence of the nematode C. elegans: a platform for investigating biology.</title>
        <authorList>
            <consortium name="The C. elegans sequencing consortium"/>
            <person name="Sulson J.E."/>
            <person name="Waterston R."/>
        </authorList>
    </citation>
    <scope>NUCLEOTIDE SEQUENCE [LARGE SCALE GENOMIC DNA]</scope>
    <source>
        <strain evidence="1 2">Bristol N2</strain>
    </source>
</reference>
<accession>O44883</accession>
<proteinExistence type="predicted"/>
<evidence type="ECO:0000313" key="2">
    <source>
        <dbReference type="Proteomes" id="UP000001940"/>
    </source>
</evidence>
<dbReference type="AGR" id="WB:WBGene00020778"/>
<dbReference type="PaxDb" id="6239-T24E12.11"/>
<dbReference type="UCSC" id="T24E12.11">
    <property type="organism name" value="c. elegans"/>
</dbReference>
<gene>
    <name evidence="1" type="ORF">CELE_T24E12.11</name>
    <name evidence="1 3" type="ORF">T24E12.11</name>
</gene>
<dbReference type="AlphaFoldDB" id="O44883"/>
<dbReference type="CTD" id="173722"/>
<name>O44883_CAEEL</name>
<protein>
    <submittedName>
        <fullName evidence="1">EF-hand domain-containing protein</fullName>
    </submittedName>
</protein>
<dbReference type="GeneID" id="173722"/>
<organism evidence="1 2">
    <name type="scientific">Caenorhabditis elegans</name>
    <dbReference type="NCBI Taxonomy" id="6239"/>
    <lineage>
        <taxon>Eukaryota</taxon>
        <taxon>Metazoa</taxon>
        <taxon>Ecdysozoa</taxon>
        <taxon>Nematoda</taxon>
        <taxon>Chromadorea</taxon>
        <taxon>Rhabditida</taxon>
        <taxon>Rhabditina</taxon>
        <taxon>Rhabditomorpha</taxon>
        <taxon>Rhabditoidea</taxon>
        <taxon>Rhabditidae</taxon>
        <taxon>Peloderinae</taxon>
        <taxon>Caenorhabditis</taxon>
    </lineage>
</organism>
<dbReference type="EMBL" id="BX284602">
    <property type="protein sequence ID" value="CCD69337.1"/>
    <property type="molecule type" value="Genomic_DNA"/>
</dbReference>
<dbReference type="KEGG" id="cel:CELE_T24E12.11"/>
<dbReference type="PIR" id="A88110">
    <property type="entry name" value="A88110"/>
</dbReference>
<sequence>MDSFPAFHQETYDANMQAAVQMFYGQQLGFPAAPMTPHPYSIPEALFNMSPDYGLNSGLPSLGSSALYCATPVEDADAFDTSLESTESSIATTEQQQEFTVPEQQQSEALAKLHEKFDEDTSGYTPLDLLAAVAKYEETIEDFVFDDAPQMKRIVENGIPFDQEFQDWEDVPKEEQVRRVQVFKDSRAAGQRKLQ</sequence>